<sequence>MSSSTPPIPHILLLGATGYLGGSILSSLLPNIITFPPNYTIAALVRSPEKAKWPESHNIRPILGSLDDAVLIEEEASKADILINTADSDHLPSARAAVAGLIQRFQETQKKPLYLHTSGTGILISPTTVPGTAEPRIWSDADAASLAAISPTYLHRESDLFLLLPAHASSIHITIVAPSAIHGMGTGPAGFANRLSVQIPWLISNALKLGKMHMVGRGENWNCQVHVADLVGFYGRLLEMYISGSESISELPTGYVF</sequence>
<dbReference type="Gene3D" id="3.40.50.720">
    <property type="entry name" value="NAD(P)-binding Rossmann-like Domain"/>
    <property type="match status" value="1"/>
</dbReference>
<dbReference type="GeneID" id="54457547"/>
<dbReference type="OrthoDB" id="2130169at2759"/>
<dbReference type="SUPFAM" id="SSF51735">
    <property type="entry name" value="NAD(P)-binding Rossmann-fold domains"/>
    <property type="match status" value="1"/>
</dbReference>
<dbReference type="InterPro" id="IPR036291">
    <property type="entry name" value="NAD(P)-bd_dom_sf"/>
</dbReference>
<evidence type="ECO:0000313" key="2">
    <source>
        <dbReference type="Proteomes" id="UP000504636"/>
    </source>
</evidence>
<dbReference type="PANTHER" id="PTHR48079">
    <property type="entry name" value="PROTEIN YEEZ"/>
    <property type="match status" value="1"/>
</dbReference>
<dbReference type="RefSeq" id="XP_033580588.1">
    <property type="nucleotide sequence ID" value="XM_033716654.1"/>
</dbReference>
<keyword evidence="2" id="KW-1185">Reference proteome</keyword>
<dbReference type="GO" id="GO:0004029">
    <property type="term" value="F:aldehyde dehydrogenase (NAD+) activity"/>
    <property type="evidence" value="ECO:0007669"/>
    <property type="project" value="TreeGrafter"/>
</dbReference>
<reference evidence="3" key="3">
    <citation type="submission" date="2025-04" db="UniProtKB">
        <authorList>
            <consortium name="RefSeq"/>
        </authorList>
    </citation>
    <scope>IDENTIFICATION</scope>
    <source>
        <strain evidence="3">CBS 304.34</strain>
    </source>
</reference>
<protein>
    <submittedName>
        <fullName evidence="1 3">NAD(P)-binding protein</fullName>
    </submittedName>
</protein>
<dbReference type="GO" id="GO:0005737">
    <property type="term" value="C:cytoplasm"/>
    <property type="evidence" value="ECO:0007669"/>
    <property type="project" value="TreeGrafter"/>
</dbReference>
<evidence type="ECO:0000313" key="1">
    <source>
        <dbReference type="EMBL" id="KAF2813624.1"/>
    </source>
</evidence>
<organism evidence="1">
    <name type="scientific">Mytilinidion resinicola</name>
    <dbReference type="NCBI Taxonomy" id="574789"/>
    <lineage>
        <taxon>Eukaryota</taxon>
        <taxon>Fungi</taxon>
        <taxon>Dikarya</taxon>
        <taxon>Ascomycota</taxon>
        <taxon>Pezizomycotina</taxon>
        <taxon>Dothideomycetes</taxon>
        <taxon>Pleosporomycetidae</taxon>
        <taxon>Mytilinidiales</taxon>
        <taxon>Mytilinidiaceae</taxon>
        <taxon>Mytilinidion</taxon>
    </lineage>
</organism>
<dbReference type="Proteomes" id="UP000504636">
    <property type="component" value="Unplaced"/>
</dbReference>
<dbReference type="PANTHER" id="PTHR48079:SF6">
    <property type="entry name" value="NAD(P)-BINDING DOMAIN-CONTAINING PROTEIN-RELATED"/>
    <property type="match status" value="1"/>
</dbReference>
<dbReference type="AlphaFoldDB" id="A0A6A6Z035"/>
<evidence type="ECO:0000313" key="3">
    <source>
        <dbReference type="RefSeq" id="XP_033580588.1"/>
    </source>
</evidence>
<accession>A0A6A6Z035</accession>
<dbReference type="EMBL" id="MU003696">
    <property type="protein sequence ID" value="KAF2813624.1"/>
    <property type="molecule type" value="Genomic_DNA"/>
</dbReference>
<proteinExistence type="predicted"/>
<reference evidence="1 3" key="1">
    <citation type="journal article" date="2020" name="Stud. Mycol.">
        <title>101 Dothideomycetes genomes: a test case for predicting lifestyles and emergence of pathogens.</title>
        <authorList>
            <person name="Haridas S."/>
            <person name="Albert R."/>
            <person name="Binder M."/>
            <person name="Bloem J."/>
            <person name="Labutti K."/>
            <person name="Salamov A."/>
            <person name="Andreopoulos B."/>
            <person name="Baker S."/>
            <person name="Barry K."/>
            <person name="Bills G."/>
            <person name="Bluhm B."/>
            <person name="Cannon C."/>
            <person name="Castanera R."/>
            <person name="Culley D."/>
            <person name="Daum C."/>
            <person name="Ezra D."/>
            <person name="Gonzalez J."/>
            <person name="Henrissat B."/>
            <person name="Kuo A."/>
            <person name="Liang C."/>
            <person name="Lipzen A."/>
            <person name="Lutzoni F."/>
            <person name="Magnuson J."/>
            <person name="Mondo S."/>
            <person name="Nolan M."/>
            <person name="Ohm R."/>
            <person name="Pangilinan J."/>
            <person name="Park H.-J."/>
            <person name="Ramirez L."/>
            <person name="Alfaro M."/>
            <person name="Sun H."/>
            <person name="Tritt A."/>
            <person name="Yoshinaga Y."/>
            <person name="Zwiers L.-H."/>
            <person name="Turgeon B."/>
            <person name="Goodwin S."/>
            <person name="Spatafora J."/>
            <person name="Crous P."/>
            <person name="Grigoriev I."/>
        </authorList>
    </citation>
    <scope>NUCLEOTIDE SEQUENCE</scope>
    <source>
        <strain evidence="1 3">CBS 304.34</strain>
    </source>
</reference>
<gene>
    <name evidence="1 3" type="ORF">BDZ99DRAFT_412450</name>
</gene>
<reference evidence="3" key="2">
    <citation type="submission" date="2020-04" db="EMBL/GenBank/DDBJ databases">
        <authorList>
            <consortium name="NCBI Genome Project"/>
        </authorList>
    </citation>
    <scope>NUCLEOTIDE SEQUENCE</scope>
    <source>
        <strain evidence="3">CBS 304.34</strain>
    </source>
</reference>
<dbReference type="InterPro" id="IPR051783">
    <property type="entry name" value="NAD(P)-dependent_oxidoreduct"/>
</dbReference>
<name>A0A6A6Z035_9PEZI</name>
<feature type="non-terminal residue" evidence="1">
    <location>
        <position position="257"/>
    </location>
</feature>